<dbReference type="EMBL" id="CP012154">
    <property type="protein sequence ID" value="AKS42996.1"/>
    <property type="molecule type" value="Genomic_DNA"/>
</dbReference>
<evidence type="ECO:0000256" key="1">
    <source>
        <dbReference type="SAM" id="MobiDB-lite"/>
    </source>
</evidence>
<sequence length="241" mass="25748">MLIIENCDAVRLPDCARRLAPASPPLQAGASPASRRFKGFRPASLRAGFFWQTNQKKPKVLTPMKSPGFARSPAMLGPSGKFLNSLRCAAVRQRNFFVRSALRFSATPTANARSKAKAHRASRADGDAQGLLALRANCPFAFICTLLAPAVGPSGAMARPSLSLPSVAPSIAGRGGKSAAAMSERRERSDRSEFGGARHGREAQGTQRSFPRWAIPRATVLLVPFGTTAKRNPAPKGTERL</sequence>
<name>A0A0K0XZE6_9GAMM</name>
<evidence type="ECO:0000313" key="3">
    <source>
        <dbReference type="Proteomes" id="UP000066624"/>
    </source>
</evidence>
<evidence type="ECO:0000313" key="2">
    <source>
        <dbReference type="EMBL" id="AKS42996.1"/>
    </source>
</evidence>
<proteinExistence type="predicted"/>
<organism evidence="2 3">
    <name type="scientific">Wenzhouxiangella marina</name>
    <dbReference type="NCBI Taxonomy" id="1579979"/>
    <lineage>
        <taxon>Bacteria</taxon>
        <taxon>Pseudomonadati</taxon>
        <taxon>Pseudomonadota</taxon>
        <taxon>Gammaproteobacteria</taxon>
        <taxon>Chromatiales</taxon>
        <taxon>Wenzhouxiangellaceae</taxon>
        <taxon>Wenzhouxiangella</taxon>
    </lineage>
</organism>
<protein>
    <submittedName>
        <fullName evidence="2">Uncharacterized protein</fullName>
    </submittedName>
</protein>
<accession>A0A0K0XZE6</accession>
<feature type="compositionally biased region" description="Basic and acidic residues" evidence="1">
    <location>
        <begin position="183"/>
        <end position="193"/>
    </location>
</feature>
<dbReference type="STRING" id="1579979.WM2015_2638"/>
<feature type="region of interest" description="Disordered" evidence="1">
    <location>
        <begin position="165"/>
        <end position="212"/>
    </location>
</feature>
<reference evidence="2 3" key="1">
    <citation type="submission" date="2015-07" db="EMBL/GenBank/DDBJ databases">
        <authorList>
            <person name="Noorani M."/>
        </authorList>
    </citation>
    <scope>NUCLEOTIDE SEQUENCE [LARGE SCALE GENOMIC DNA]</scope>
    <source>
        <strain evidence="2 3">KCTC 42284</strain>
    </source>
</reference>
<dbReference type="AlphaFoldDB" id="A0A0K0XZE6"/>
<keyword evidence="3" id="KW-1185">Reference proteome</keyword>
<dbReference type="Proteomes" id="UP000066624">
    <property type="component" value="Chromosome"/>
</dbReference>
<gene>
    <name evidence="2" type="ORF">WM2015_2638</name>
</gene>
<dbReference type="KEGG" id="wma:WM2015_2638"/>